<evidence type="ECO:0000313" key="2">
    <source>
        <dbReference type="EMBL" id="MPN40503.1"/>
    </source>
</evidence>
<dbReference type="InterPro" id="IPR050469">
    <property type="entry name" value="Diguanylate_Cyclase"/>
</dbReference>
<dbReference type="InterPro" id="IPR000160">
    <property type="entry name" value="GGDEF_dom"/>
</dbReference>
<organism evidence="2">
    <name type="scientific">bioreactor metagenome</name>
    <dbReference type="NCBI Taxonomy" id="1076179"/>
    <lineage>
        <taxon>unclassified sequences</taxon>
        <taxon>metagenomes</taxon>
        <taxon>ecological metagenomes</taxon>
    </lineage>
</organism>
<sequence>MTLSLLIVYFYIQDVGLNTDYLTGVFNRRLLDYYLQEKIKSSTKQKTFSAILIDLDDFKQINDTYGHDAGDKTLQEFVKLLRSGLRSTDFIARFGGDEFYVILDISDKITLEEVVQRIRDAAGGARLSQGIRPIDFSMGYDIYDSASGMTAEDFKQHIDQLMYDEKKRKKCH</sequence>
<dbReference type="SMART" id="SM00267">
    <property type="entry name" value="GGDEF"/>
    <property type="match status" value="1"/>
</dbReference>
<dbReference type="PANTHER" id="PTHR45138:SF9">
    <property type="entry name" value="DIGUANYLATE CYCLASE DGCM-RELATED"/>
    <property type="match status" value="1"/>
</dbReference>
<dbReference type="AlphaFoldDB" id="A0A645HYY8"/>
<dbReference type="EMBL" id="VSSQ01096953">
    <property type="protein sequence ID" value="MPN40503.1"/>
    <property type="molecule type" value="Genomic_DNA"/>
</dbReference>
<dbReference type="NCBIfam" id="TIGR00254">
    <property type="entry name" value="GGDEF"/>
    <property type="match status" value="1"/>
</dbReference>
<accession>A0A645HYY8</accession>
<dbReference type="InterPro" id="IPR043128">
    <property type="entry name" value="Rev_trsase/Diguanyl_cyclase"/>
</dbReference>
<dbReference type="Pfam" id="PF00990">
    <property type="entry name" value="GGDEF"/>
    <property type="match status" value="1"/>
</dbReference>
<name>A0A645HYY8_9ZZZZ</name>
<feature type="domain" description="GGDEF" evidence="1">
    <location>
        <begin position="46"/>
        <end position="172"/>
    </location>
</feature>
<dbReference type="InterPro" id="IPR029787">
    <property type="entry name" value="Nucleotide_cyclase"/>
</dbReference>
<gene>
    <name evidence="2" type="primary">pleD_13</name>
    <name evidence="2" type="ORF">SDC9_188041</name>
</gene>
<dbReference type="PROSITE" id="PS50887">
    <property type="entry name" value="GGDEF"/>
    <property type="match status" value="1"/>
</dbReference>
<evidence type="ECO:0000259" key="1">
    <source>
        <dbReference type="PROSITE" id="PS50887"/>
    </source>
</evidence>
<dbReference type="Gene3D" id="3.30.70.270">
    <property type="match status" value="1"/>
</dbReference>
<proteinExistence type="predicted"/>
<dbReference type="SUPFAM" id="SSF55073">
    <property type="entry name" value="Nucleotide cyclase"/>
    <property type="match status" value="1"/>
</dbReference>
<dbReference type="GO" id="GO:0052621">
    <property type="term" value="F:diguanylate cyclase activity"/>
    <property type="evidence" value="ECO:0007669"/>
    <property type="project" value="TreeGrafter"/>
</dbReference>
<dbReference type="PANTHER" id="PTHR45138">
    <property type="entry name" value="REGULATORY COMPONENTS OF SENSORY TRANSDUCTION SYSTEM"/>
    <property type="match status" value="1"/>
</dbReference>
<comment type="caution">
    <text evidence="2">The sequence shown here is derived from an EMBL/GenBank/DDBJ whole genome shotgun (WGS) entry which is preliminary data.</text>
</comment>
<reference evidence="2" key="1">
    <citation type="submission" date="2019-08" db="EMBL/GenBank/DDBJ databases">
        <authorList>
            <person name="Kucharzyk K."/>
            <person name="Murdoch R.W."/>
            <person name="Higgins S."/>
            <person name="Loffler F."/>
        </authorList>
    </citation>
    <scope>NUCLEOTIDE SEQUENCE</scope>
</reference>
<dbReference type="CDD" id="cd01949">
    <property type="entry name" value="GGDEF"/>
    <property type="match status" value="1"/>
</dbReference>
<protein>
    <submittedName>
        <fullName evidence="2">Response regulator PleD</fullName>
    </submittedName>
</protein>